<dbReference type="AlphaFoldDB" id="A0A318E003"/>
<dbReference type="GO" id="GO:0071555">
    <property type="term" value="P:cell wall organization"/>
    <property type="evidence" value="ECO:0007669"/>
    <property type="project" value="TreeGrafter"/>
</dbReference>
<sequence>MQNSAKRNKIPLGGALVFLIFTAGFLVLGVEKVASFHLLSALTLIYLVGLLDDYKDLSFKTKLLLQVLAVAYLVYFGIRVNYITNPFEGFIYFEELSFPVTLVWFVLMINLLNLLDALKGLASGIAIISSLFILIIAWDLGRYLTVVSAALLLLGLIIIKYLARNHQNWELGNSGSMFVGAVLGLISIIGAVKSITFISLVLPAMLLGIPIINGLIVFYQLIFKKDFDLTQLRSRLLHHILLDSGLNEEQSRQILYLISFSFGLTAFLLTKIATTQSFMIIILVFFALLIYFRELKNSGQRKNNLINVKLLKDVQLSLYQIRDKLQYKLANGELTVVKEEISDLEEILSRRLPLYFTEIEEIEYQLKADEQIEDRLNDILKLLEKVFDVYNSELDNLDYVLRDYEDELKETVEKLDEIYYKLK</sequence>
<evidence type="ECO:0000256" key="2">
    <source>
        <dbReference type="ARBA" id="ARBA00022475"/>
    </source>
</evidence>
<dbReference type="EMBL" id="QICM01000035">
    <property type="protein sequence ID" value="PXV62304.1"/>
    <property type="molecule type" value="Genomic_DNA"/>
</dbReference>
<feature type="transmembrane region" description="Helical" evidence="9">
    <location>
        <begin position="144"/>
        <end position="163"/>
    </location>
</feature>
<reference evidence="10 11" key="1">
    <citation type="submission" date="2018-04" db="EMBL/GenBank/DDBJ databases">
        <title>Subsurface microbial communities from deep shales in Ohio and West Virginia, USA.</title>
        <authorList>
            <person name="Wrighton K."/>
        </authorList>
    </citation>
    <scope>NUCLEOTIDE SEQUENCE [LARGE SCALE GENOMIC DNA]</scope>
    <source>
        <strain evidence="10 11">MSL28</strain>
    </source>
</reference>
<dbReference type="CDD" id="cd06853">
    <property type="entry name" value="GT_WecA_like"/>
    <property type="match status" value="1"/>
</dbReference>
<keyword evidence="3 10" id="KW-0808">Transferase</keyword>
<proteinExistence type="predicted"/>
<dbReference type="PANTHER" id="PTHR22926">
    <property type="entry name" value="PHOSPHO-N-ACETYLMURAMOYL-PENTAPEPTIDE-TRANSFERASE"/>
    <property type="match status" value="1"/>
</dbReference>
<keyword evidence="2" id="KW-1003">Cell membrane</keyword>
<dbReference type="GO" id="GO:0009103">
    <property type="term" value="P:lipopolysaccharide biosynthetic process"/>
    <property type="evidence" value="ECO:0007669"/>
    <property type="project" value="TreeGrafter"/>
</dbReference>
<feature type="transmembrane region" description="Helical" evidence="9">
    <location>
        <begin position="34"/>
        <end position="51"/>
    </location>
</feature>
<dbReference type="GO" id="GO:0005886">
    <property type="term" value="C:plasma membrane"/>
    <property type="evidence" value="ECO:0007669"/>
    <property type="project" value="UniProtKB-SubCell"/>
</dbReference>
<dbReference type="Pfam" id="PF00953">
    <property type="entry name" value="Glycos_transf_4"/>
    <property type="match status" value="1"/>
</dbReference>
<gene>
    <name evidence="10" type="ORF">C8C78_13522</name>
</gene>
<feature type="binding site" evidence="7">
    <location>
        <position position="113"/>
    </location>
    <ligand>
        <name>Mg(2+)</name>
        <dbReference type="ChEBI" id="CHEBI:18420"/>
    </ligand>
</feature>
<dbReference type="Proteomes" id="UP000247389">
    <property type="component" value="Unassembled WGS sequence"/>
</dbReference>
<evidence type="ECO:0000256" key="8">
    <source>
        <dbReference type="SAM" id="Coils"/>
    </source>
</evidence>
<dbReference type="GO" id="GO:0016780">
    <property type="term" value="F:phosphotransferase activity, for other substituted phosphate groups"/>
    <property type="evidence" value="ECO:0007669"/>
    <property type="project" value="InterPro"/>
</dbReference>
<feature type="transmembrane region" description="Helical" evidence="9">
    <location>
        <begin position="175"/>
        <end position="198"/>
    </location>
</feature>
<feature type="transmembrane region" description="Helical" evidence="9">
    <location>
        <begin position="63"/>
        <end position="84"/>
    </location>
</feature>
<evidence type="ECO:0000256" key="5">
    <source>
        <dbReference type="ARBA" id="ARBA00022989"/>
    </source>
</evidence>
<feature type="transmembrane region" description="Helical" evidence="9">
    <location>
        <begin position="276"/>
        <end position="292"/>
    </location>
</feature>
<feature type="transmembrane region" description="Helical" evidence="9">
    <location>
        <begin position="12"/>
        <end position="28"/>
    </location>
</feature>
<feature type="coiled-coil region" evidence="8">
    <location>
        <begin position="394"/>
        <end position="421"/>
    </location>
</feature>
<organism evidence="10 11">
    <name type="scientific">Halanaerobium congolense</name>
    <dbReference type="NCBI Taxonomy" id="54121"/>
    <lineage>
        <taxon>Bacteria</taxon>
        <taxon>Bacillati</taxon>
        <taxon>Bacillota</taxon>
        <taxon>Clostridia</taxon>
        <taxon>Halanaerobiales</taxon>
        <taxon>Halanaerobiaceae</taxon>
        <taxon>Halanaerobium</taxon>
    </lineage>
</organism>
<feature type="transmembrane region" description="Helical" evidence="9">
    <location>
        <begin position="121"/>
        <end position="138"/>
    </location>
</feature>
<feature type="transmembrane region" description="Helical" evidence="9">
    <location>
        <begin position="254"/>
        <end position="270"/>
    </location>
</feature>
<keyword evidence="7" id="KW-0479">Metal-binding</keyword>
<dbReference type="GO" id="GO:0046872">
    <property type="term" value="F:metal ion binding"/>
    <property type="evidence" value="ECO:0007669"/>
    <property type="project" value="UniProtKB-KW"/>
</dbReference>
<dbReference type="RefSeq" id="WP_110301231.1">
    <property type="nucleotide sequence ID" value="NZ_QICM01000035.1"/>
</dbReference>
<evidence type="ECO:0000256" key="4">
    <source>
        <dbReference type="ARBA" id="ARBA00022692"/>
    </source>
</evidence>
<evidence type="ECO:0000256" key="6">
    <source>
        <dbReference type="ARBA" id="ARBA00023136"/>
    </source>
</evidence>
<evidence type="ECO:0000313" key="11">
    <source>
        <dbReference type="Proteomes" id="UP000247389"/>
    </source>
</evidence>
<evidence type="ECO:0000313" key="10">
    <source>
        <dbReference type="EMBL" id="PXV62304.1"/>
    </source>
</evidence>
<evidence type="ECO:0000256" key="7">
    <source>
        <dbReference type="PIRSR" id="PIRSR600715-1"/>
    </source>
</evidence>
<keyword evidence="8" id="KW-0175">Coiled coil</keyword>
<name>A0A318E003_9FIRM</name>
<evidence type="ECO:0000256" key="9">
    <source>
        <dbReference type="SAM" id="Phobius"/>
    </source>
</evidence>
<comment type="subcellular location">
    <subcellularLocation>
        <location evidence="1">Cell membrane</location>
        <topology evidence="1">Multi-pass membrane protein</topology>
    </subcellularLocation>
</comment>
<keyword evidence="5 9" id="KW-1133">Transmembrane helix</keyword>
<dbReference type="GO" id="GO:0044038">
    <property type="term" value="P:cell wall macromolecule biosynthetic process"/>
    <property type="evidence" value="ECO:0007669"/>
    <property type="project" value="TreeGrafter"/>
</dbReference>
<keyword evidence="4 9" id="KW-0812">Transmembrane</keyword>
<feature type="transmembrane region" description="Helical" evidence="9">
    <location>
        <begin position="204"/>
        <end position="223"/>
    </location>
</feature>
<keyword evidence="7" id="KW-0460">Magnesium</keyword>
<comment type="cofactor">
    <cofactor evidence="7">
        <name>Mg(2+)</name>
        <dbReference type="ChEBI" id="CHEBI:18420"/>
    </cofactor>
</comment>
<accession>A0A318E003</accession>
<evidence type="ECO:0000256" key="3">
    <source>
        <dbReference type="ARBA" id="ARBA00022679"/>
    </source>
</evidence>
<dbReference type="PANTHER" id="PTHR22926:SF3">
    <property type="entry name" value="UNDECAPRENYL-PHOSPHATE ALPHA-N-ACETYLGLUCOSAMINYL 1-PHOSPHATE TRANSFERASE"/>
    <property type="match status" value="1"/>
</dbReference>
<evidence type="ECO:0000256" key="1">
    <source>
        <dbReference type="ARBA" id="ARBA00004651"/>
    </source>
</evidence>
<protein>
    <submittedName>
        <fullName evidence="10">UDP-N-acetylmuramyl pentapeptide phosphotransferase/UDP-N-acetylglucosamine-1-phosphate transferase</fullName>
    </submittedName>
</protein>
<feature type="transmembrane region" description="Helical" evidence="9">
    <location>
        <begin position="96"/>
        <end position="114"/>
    </location>
</feature>
<keyword evidence="6 9" id="KW-0472">Membrane</keyword>
<dbReference type="InterPro" id="IPR000715">
    <property type="entry name" value="Glycosyl_transferase_4"/>
</dbReference>
<comment type="caution">
    <text evidence="10">The sequence shown here is derived from an EMBL/GenBank/DDBJ whole genome shotgun (WGS) entry which is preliminary data.</text>
</comment>